<dbReference type="PANTHER" id="PTHR12475:SF4">
    <property type="entry name" value="PROTEIN THEM6"/>
    <property type="match status" value="1"/>
</dbReference>
<dbReference type="InterPro" id="IPR051490">
    <property type="entry name" value="THEM6_lcsJ_thioesterase"/>
</dbReference>
<name>A0A0A8L2X5_9SACH</name>
<gene>
    <name evidence="2" type="ORF">KLDO_g872</name>
</gene>
<sequence>MLQKDRYGVFRHTTLFTYCSFFEIDGYLHKSNSTYFEELDISRTDLMTKLFQKLFLTSKRWPYLPVAETSTCFFKDIAPLQRYQVKSSVFCWDKKWVYILSKFTVNDGSTLVSLSLTRYVFKDGRKTIKPTDALEICGIYNEEVEKISAKNLAYMEEHVGFENIQKLSELNGEYGKL</sequence>
<dbReference type="PANTHER" id="PTHR12475">
    <property type="match status" value="1"/>
</dbReference>
<dbReference type="Gene3D" id="3.10.129.10">
    <property type="entry name" value="Hotdog Thioesterase"/>
    <property type="match status" value="1"/>
</dbReference>
<dbReference type="EMBL" id="CCBQ010000016">
    <property type="protein sequence ID" value="CDO92555.1"/>
    <property type="molecule type" value="Genomic_DNA"/>
</dbReference>
<comment type="caution">
    <text evidence="2">The sequence shown here is derived from an EMBL/GenBank/DDBJ whole genome shotgun (WGS) entry which is preliminary data.</text>
</comment>
<dbReference type="Proteomes" id="UP000031516">
    <property type="component" value="Unassembled WGS sequence"/>
</dbReference>
<protein>
    <submittedName>
        <fullName evidence="2">WGS project CCBQ000000000 data, contig 00012</fullName>
    </submittedName>
</protein>
<evidence type="ECO:0000313" key="3">
    <source>
        <dbReference type="Proteomes" id="UP000031516"/>
    </source>
</evidence>
<accession>A0A0A8L2X5</accession>
<proteinExistence type="inferred from homology"/>
<reference evidence="2 3" key="1">
    <citation type="submission" date="2014-03" db="EMBL/GenBank/DDBJ databases">
        <title>The genome of Kluyveromyces dobzhanskii.</title>
        <authorList>
            <person name="Nystedt B."/>
            <person name="Astrom S."/>
        </authorList>
    </citation>
    <scope>NUCLEOTIDE SEQUENCE [LARGE SCALE GENOMIC DNA]</scope>
    <source>
        <strain evidence="2 3">CBS 2104</strain>
    </source>
</reference>
<comment type="similarity">
    <text evidence="1">Belongs to the lcsJ thioesterase family.</text>
</comment>
<evidence type="ECO:0000256" key="1">
    <source>
        <dbReference type="ARBA" id="ARBA00038476"/>
    </source>
</evidence>
<dbReference type="InterPro" id="IPR029069">
    <property type="entry name" value="HotDog_dom_sf"/>
</dbReference>
<evidence type="ECO:0000313" key="2">
    <source>
        <dbReference type="EMBL" id="CDO92555.1"/>
    </source>
</evidence>
<keyword evidence="3" id="KW-1185">Reference proteome</keyword>
<organism evidence="2 3">
    <name type="scientific">Kluyveromyces dobzhanskii CBS 2104</name>
    <dbReference type="NCBI Taxonomy" id="1427455"/>
    <lineage>
        <taxon>Eukaryota</taxon>
        <taxon>Fungi</taxon>
        <taxon>Dikarya</taxon>
        <taxon>Ascomycota</taxon>
        <taxon>Saccharomycotina</taxon>
        <taxon>Saccharomycetes</taxon>
        <taxon>Saccharomycetales</taxon>
        <taxon>Saccharomycetaceae</taxon>
        <taxon>Kluyveromyces</taxon>
    </lineage>
</organism>
<dbReference type="AlphaFoldDB" id="A0A0A8L2X5"/>
<dbReference type="CDD" id="cd00586">
    <property type="entry name" value="4HBT"/>
    <property type="match status" value="1"/>
</dbReference>
<dbReference type="SUPFAM" id="SSF54637">
    <property type="entry name" value="Thioesterase/thiol ester dehydrase-isomerase"/>
    <property type="match status" value="1"/>
</dbReference>
<dbReference type="OrthoDB" id="265761at2759"/>
<dbReference type="Pfam" id="PF13279">
    <property type="entry name" value="4HBT_2"/>
    <property type="match status" value="1"/>
</dbReference>